<evidence type="ECO:0000313" key="1">
    <source>
        <dbReference type="EMBL" id="MEJ8640178.1"/>
    </source>
</evidence>
<evidence type="ECO:0000313" key="2">
    <source>
        <dbReference type="Proteomes" id="UP001377168"/>
    </source>
</evidence>
<proteinExistence type="predicted"/>
<reference evidence="1" key="1">
    <citation type="submission" date="2024-03" db="EMBL/GenBank/DDBJ databases">
        <title>Novel Streptomyces species of biotechnological and ecological value are a feature of Machair soil.</title>
        <authorList>
            <person name="Prole J.R."/>
            <person name="Goodfellow M."/>
            <person name="Allenby N."/>
            <person name="Ward A.C."/>
        </authorList>
    </citation>
    <scope>NUCLEOTIDE SEQUENCE</scope>
    <source>
        <strain evidence="1">MS2.AVA.5</strain>
    </source>
</reference>
<dbReference type="Proteomes" id="UP001377168">
    <property type="component" value="Unassembled WGS sequence"/>
</dbReference>
<sequence length="453" mass="50304">MTAAKTRKFDEAFFEDEFSAARKPTGSHRNRFDDPGSGTVYKSVSLPNPLDPLIAKVRQPEVIPPDHQGEKSPYWIFVPRAVAQKVATAKRERRPKPQINVTILWGVGGEIDAHGLRTVFEHAQSTVIINVTGREEGVTTLPDGTKVPTPAWGVGMGRLESVLGSLLDDEPDQVRKLLNTAGLEHAEPSVRILAAYSTGYRGMVQSINNNLLPLKDVARVVFFDCLYRADDPPLPARETPPKPLPDELNSGPDELIRGNHRNSPLNTRRALNKVLAAQPRADIIAYSVTTPGSPLYLHPSVADPVQHVAHVPLLMELREIPPFLKTVRPDRRDASIRLNRALRALLLTRYLRTGLRDDFFSESAVPKPYRDLFPVLPPRGQMASSETTGRIRGVKHLAIWQRENEARINATAKHVAAAQKLIADHHLVLPGTRGIGEELHRGFVGEFGWEFLL</sequence>
<gene>
    <name evidence="1" type="ORF">WKI67_43630</name>
</gene>
<dbReference type="EMBL" id="JBBKAJ010000039">
    <property type="protein sequence ID" value="MEJ8640178.1"/>
    <property type="molecule type" value="Genomic_DNA"/>
</dbReference>
<name>A0ACC6Q8T0_9ACTN</name>
<organism evidence="1 2">
    <name type="scientific">Streptomyces achmelvichensis</name>
    <dbReference type="NCBI Taxonomy" id="3134111"/>
    <lineage>
        <taxon>Bacteria</taxon>
        <taxon>Bacillati</taxon>
        <taxon>Actinomycetota</taxon>
        <taxon>Actinomycetes</taxon>
        <taxon>Kitasatosporales</taxon>
        <taxon>Streptomycetaceae</taxon>
        <taxon>Streptomyces</taxon>
    </lineage>
</organism>
<accession>A0ACC6Q8T0</accession>
<keyword evidence="2" id="KW-1185">Reference proteome</keyword>
<protein>
    <submittedName>
        <fullName evidence="1">Uncharacterized protein</fullName>
    </submittedName>
</protein>
<comment type="caution">
    <text evidence="1">The sequence shown here is derived from an EMBL/GenBank/DDBJ whole genome shotgun (WGS) entry which is preliminary data.</text>
</comment>